<dbReference type="RefSeq" id="WP_129255084.1">
    <property type="nucleotide sequence ID" value="NZ_SAXA01000012.1"/>
</dbReference>
<evidence type="ECO:0000313" key="9">
    <source>
        <dbReference type="EMBL" id="RXQ90983.1"/>
    </source>
</evidence>
<evidence type="ECO:0000256" key="4">
    <source>
        <dbReference type="ARBA" id="ARBA00022692"/>
    </source>
</evidence>
<dbReference type="SUPFAM" id="SSF49464">
    <property type="entry name" value="Carboxypeptidase regulatory domain-like"/>
    <property type="match status" value="1"/>
</dbReference>
<evidence type="ECO:0000256" key="6">
    <source>
        <dbReference type="ARBA" id="ARBA00023237"/>
    </source>
</evidence>
<dbReference type="Pfam" id="PF13715">
    <property type="entry name" value="CarbopepD_reg_2"/>
    <property type="match status" value="1"/>
</dbReference>
<sequence length="1174" mass="133173">MEKFADVFRIFMRKRNQTFRIMKLSVFLMLIGMMQVSANVYSQAGKINVQVSQVSLSDLLWELQENSGIVFVYKTKDLKDFPVVSIKKEGASINEILDEILLDTDLEYALDNNVVVIKKKLPEPKPQIEVVNKDKKQAKKQLKGTVTDKDGNTLPGVSVVVKGTSNGVATDIDGNYTIQFEDDHVVLIYSFVGMLPQEIAYKGQSVQNVSLTADSKQMDEVVVTGYQSISRERASGAFEKVDSEVLDQKSTLNVVDKLEGQAAGVLFDNEGNITIRGISTMKGNRDPLYVIDGFPIEGDLETLNPNDIESMTVLKDAAAASIWGARAANGVIVIVSKKNAKKGKPMVEFSSTLSIADHTDLYELPFASTEKFLEVEKFLADNGWQNLPSGANQYPITQGMDTFLKLNDGQIDQAEADAIINQLKGVDVRDEFADLFLRKSVRQQYNLAISGASDNSNYRLSLSYDDNKTSSKENQNDRLIANFKINTKITDRINVNAGISTTLRNQYNNGIGIQSILRTPQYQTIVDADGNYIPQPESYYQSTKEDLVAQGYPYNWDYNLYQEFQNKDNTVKNTDIRMNVGVNVKLVDGLDFEGRYQYEWGNKEGENLYNEETYTVRNRVNTFTYIKDGNIISNFPKGHIFNQSFEKYSTFTTRGQLNFNRAFDDNKHQLNALAGMEVRKYESEKSSYSKYGYDPQSLQYISVNHNERYTTAISGQKRNIGDNTSFGHLEDRFVSYYGNMAYTYNDKYTLTASARLDDSNLFGADSKYRNVPLWSTGLNWQMHKEDFINLDFVNRLNFRLTYGTNGNVDKDTSPYLIAEVTKDYRDQHQYAYLKNPKNPNLRWEKTAVVNVGVDYSLFSNRLSGSVEYYSKNSTDLLGNVSLNSTYGFSSALMNFAEMSNKGIDASVNVGVLNKGIKWNSILNFSYNKNRVEKVEMPDETVSSYIGGVARVGKPLHYMYSYRWAGLSNEGLPQIYNEKGEIIDHETQLEDPKALKYEGNLIPKFYGSWSNVISYKGFSLSTLFTYKFGHKFRVPTINYSDLKTPLYRHFVHKDYVKRWQKPGDEAHTDIPVLPTDFSQIGSYFGSYSRTSDNRVESASHIRFKEVILSYDLPKKFVEPLKLRALNVGVQVRNLGVITFNDSGLDPEYVPRVRNNQTLSGMPLKPEYTFSLKATF</sequence>
<dbReference type="Gene3D" id="2.40.170.20">
    <property type="entry name" value="TonB-dependent receptor, beta-barrel domain"/>
    <property type="match status" value="1"/>
</dbReference>
<comment type="caution">
    <text evidence="9">The sequence shown here is derived from an EMBL/GenBank/DDBJ whole genome shotgun (WGS) entry which is preliminary data.</text>
</comment>
<protein>
    <submittedName>
        <fullName evidence="9">SusC/RagA family TonB-linked outer membrane protein</fullName>
    </submittedName>
</protein>
<dbReference type="InterPro" id="IPR012910">
    <property type="entry name" value="Plug_dom"/>
</dbReference>
<keyword evidence="2 7" id="KW-0813">Transport</keyword>
<dbReference type="OrthoDB" id="9768177at2"/>
<feature type="domain" description="TonB-dependent receptor plug" evidence="8">
    <location>
        <begin position="234"/>
        <end position="331"/>
    </location>
</feature>
<evidence type="ECO:0000259" key="8">
    <source>
        <dbReference type="Pfam" id="PF07715"/>
    </source>
</evidence>
<keyword evidence="3 7" id="KW-1134">Transmembrane beta strand</keyword>
<reference evidence="9 10" key="1">
    <citation type="submission" date="2019-01" db="EMBL/GenBank/DDBJ databases">
        <title>Ancylomarina salipaludis sp. nov., isolated from a salt marsh.</title>
        <authorList>
            <person name="Yoon J.-H."/>
        </authorList>
    </citation>
    <scope>NUCLEOTIDE SEQUENCE [LARGE SCALE GENOMIC DNA]</scope>
    <source>
        <strain evidence="9 10">SHSM-M15</strain>
    </source>
</reference>
<evidence type="ECO:0000313" key="10">
    <source>
        <dbReference type="Proteomes" id="UP000289703"/>
    </source>
</evidence>
<dbReference type="Proteomes" id="UP000289703">
    <property type="component" value="Unassembled WGS sequence"/>
</dbReference>
<dbReference type="GO" id="GO:0009279">
    <property type="term" value="C:cell outer membrane"/>
    <property type="evidence" value="ECO:0007669"/>
    <property type="project" value="UniProtKB-SubCell"/>
</dbReference>
<keyword evidence="10" id="KW-1185">Reference proteome</keyword>
<dbReference type="Pfam" id="PF07715">
    <property type="entry name" value="Plug"/>
    <property type="match status" value="1"/>
</dbReference>
<proteinExistence type="inferred from homology"/>
<dbReference type="NCBIfam" id="TIGR04057">
    <property type="entry name" value="SusC_RagA_signa"/>
    <property type="match status" value="1"/>
</dbReference>
<evidence type="ECO:0000256" key="5">
    <source>
        <dbReference type="ARBA" id="ARBA00023136"/>
    </source>
</evidence>
<evidence type="ECO:0000256" key="1">
    <source>
        <dbReference type="ARBA" id="ARBA00004571"/>
    </source>
</evidence>
<dbReference type="InterPro" id="IPR039426">
    <property type="entry name" value="TonB-dep_rcpt-like"/>
</dbReference>
<dbReference type="InterPro" id="IPR008969">
    <property type="entry name" value="CarboxyPept-like_regulatory"/>
</dbReference>
<keyword evidence="4 7" id="KW-0812">Transmembrane</keyword>
<dbReference type="InterPro" id="IPR023996">
    <property type="entry name" value="TonB-dep_OMP_SusC/RagA"/>
</dbReference>
<dbReference type="NCBIfam" id="TIGR04056">
    <property type="entry name" value="OMP_RagA_SusC"/>
    <property type="match status" value="1"/>
</dbReference>
<dbReference type="AlphaFoldDB" id="A0A4Q1JKJ1"/>
<dbReference type="InterPro" id="IPR037066">
    <property type="entry name" value="Plug_dom_sf"/>
</dbReference>
<comment type="subcellular location">
    <subcellularLocation>
        <location evidence="1 7">Cell outer membrane</location>
        <topology evidence="1 7">Multi-pass membrane protein</topology>
    </subcellularLocation>
</comment>
<dbReference type="SUPFAM" id="SSF56935">
    <property type="entry name" value="Porins"/>
    <property type="match status" value="1"/>
</dbReference>
<dbReference type="Gene3D" id="2.170.130.10">
    <property type="entry name" value="TonB-dependent receptor, plug domain"/>
    <property type="match status" value="1"/>
</dbReference>
<evidence type="ECO:0000256" key="2">
    <source>
        <dbReference type="ARBA" id="ARBA00022448"/>
    </source>
</evidence>
<keyword evidence="6 7" id="KW-0998">Cell outer membrane</keyword>
<accession>A0A4Q1JKJ1</accession>
<evidence type="ECO:0000256" key="7">
    <source>
        <dbReference type="PROSITE-ProRule" id="PRU01360"/>
    </source>
</evidence>
<gene>
    <name evidence="9" type="ORF">EO244_12835</name>
</gene>
<name>A0A4Q1JKJ1_9BACT</name>
<keyword evidence="5 7" id="KW-0472">Membrane</keyword>
<dbReference type="InterPro" id="IPR036942">
    <property type="entry name" value="Beta-barrel_TonB_sf"/>
</dbReference>
<dbReference type="EMBL" id="SAXA01000012">
    <property type="protein sequence ID" value="RXQ90983.1"/>
    <property type="molecule type" value="Genomic_DNA"/>
</dbReference>
<comment type="similarity">
    <text evidence="7">Belongs to the TonB-dependent receptor family.</text>
</comment>
<dbReference type="Gene3D" id="2.60.40.1120">
    <property type="entry name" value="Carboxypeptidase-like, regulatory domain"/>
    <property type="match status" value="1"/>
</dbReference>
<evidence type="ECO:0000256" key="3">
    <source>
        <dbReference type="ARBA" id="ARBA00022452"/>
    </source>
</evidence>
<organism evidence="9 10">
    <name type="scientific">Ancylomarina salipaludis</name>
    <dbReference type="NCBI Taxonomy" id="2501299"/>
    <lineage>
        <taxon>Bacteria</taxon>
        <taxon>Pseudomonadati</taxon>
        <taxon>Bacteroidota</taxon>
        <taxon>Bacteroidia</taxon>
        <taxon>Marinilabiliales</taxon>
        <taxon>Marinifilaceae</taxon>
        <taxon>Ancylomarina</taxon>
    </lineage>
</organism>
<dbReference type="InterPro" id="IPR023997">
    <property type="entry name" value="TonB-dep_OMP_SusC/RagA_CS"/>
</dbReference>
<dbReference type="PROSITE" id="PS52016">
    <property type="entry name" value="TONB_DEPENDENT_REC_3"/>
    <property type="match status" value="1"/>
</dbReference>